<dbReference type="AlphaFoldDB" id="X1ICA7"/>
<sequence>MLKLSVIGTMLNGGWMTYFMVVKDILPGLEDWKPSMSGFKQARGSVDPPLLLKRR</sequence>
<dbReference type="EMBL" id="BARU01034726">
    <property type="protein sequence ID" value="GAH66900.1"/>
    <property type="molecule type" value="Genomic_DNA"/>
</dbReference>
<evidence type="ECO:0000313" key="1">
    <source>
        <dbReference type="EMBL" id="GAH66900.1"/>
    </source>
</evidence>
<gene>
    <name evidence="1" type="ORF">S03H2_54463</name>
</gene>
<organism evidence="1">
    <name type="scientific">marine sediment metagenome</name>
    <dbReference type="NCBI Taxonomy" id="412755"/>
    <lineage>
        <taxon>unclassified sequences</taxon>
        <taxon>metagenomes</taxon>
        <taxon>ecological metagenomes</taxon>
    </lineage>
</organism>
<reference evidence="1" key="1">
    <citation type="journal article" date="2014" name="Front. Microbiol.">
        <title>High frequency of phylogenetically diverse reductive dehalogenase-homologous genes in deep subseafloor sedimentary metagenomes.</title>
        <authorList>
            <person name="Kawai M."/>
            <person name="Futagami T."/>
            <person name="Toyoda A."/>
            <person name="Takaki Y."/>
            <person name="Nishi S."/>
            <person name="Hori S."/>
            <person name="Arai W."/>
            <person name="Tsubouchi T."/>
            <person name="Morono Y."/>
            <person name="Uchiyama I."/>
            <person name="Ito T."/>
            <person name="Fujiyama A."/>
            <person name="Inagaki F."/>
            <person name="Takami H."/>
        </authorList>
    </citation>
    <scope>NUCLEOTIDE SEQUENCE</scope>
    <source>
        <strain evidence="1">Expedition CK06-06</strain>
    </source>
</reference>
<protein>
    <submittedName>
        <fullName evidence="1">Uncharacterized protein</fullName>
    </submittedName>
</protein>
<accession>X1ICA7</accession>
<proteinExistence type="predicted"/>
<comment type="caution">
    <text evidence="1">The sequence shown here is derived from an EMBL/GenBank/DDBJ whole genome shotgun (WGS) entry which is preliminary data.</text>
</comment>
<name>X1ICA7_9ZZZZ</name>